<organism evidence="1 2">
    <name type="scientific">Pectobacterium brasiliense</name>
    <dbReference type="NCBI Taxonomy" id="180957"/>
    <lineage>
        <taxon>Bacteria</taxon>
        <taxon>Pseudomonadati</taxon>
        <taxon>Pseudomonadota</taxon>
        <taxon>Gammaproteobacteria</taxon>
        <taxon>Enterobacterales</taxon>
        <taxon>Pectobacteriaceae</taxon>
        <taxon>Pectobacterium</taxon>
    </lineage>
</organism>
<reference evidence="1" key="1">
    <citation type="submission" date="2023-11" db="EMBL/GenBank/DDBJ databases">
        <title>Comparative genomics revealed phylogeny of phytopathogenic Pectobacterium aroidearum based on whole-genome sequencing and function of putative horizontal acquire islands in P. aroidearum PccS1.</title>
        <authorList>
            <person name="Fan J."/>
            <person name="Yang L."/>
        </authorList>
    </citation>
    <scope>NUCLEOTIDE SEQUENCE</scope>
    <source>
        <strain evidence="1">NJAU140</strain>
    </source>
</reference>
<dbReference type="Proteomes" id="UP001269968">
    <property type="component" value="Unassembled WGS sequence"/>
</dbReference>
<dbReference type="EMBL" id="JAXHOZ010000059">
    <property type="protein sequence ID" value="MDY4379085.1"/>
    <property type="molecule type" value="Genomic_DNA"/>
</dbReference>
<sequence length="150" mass="17509">MTKEIISPKEKQQILDEINTWLYSIYPYKRPAAGFCDSIDRDSNFFRVDAHRKKFRLYLRFGKTWVSSQSKSIVIAQIGFEKQRSGYGTALLKLLTKIARTYNYELIAIESVNANSRAFALRFNFSEYDSDNNYIIQAESLREILQKGNI</sequence>
<dbReference type="InterPro" id="IPR016181">
    <property type="entry name" value="Acyl_CoA_acyltransferase"/>
</dbReference>
<comment type="caution">
    <text evidence="1">The sequence shown here is derived from an EMBL/GenBank/DDBJ whole genome shotgun (WGS) entry which is preliminary data.</text>
</comment>
<dbReference type="RefSeq" id="WP_320714642.1">
    <property type="nucleotide sequence ID" value="NZ_JAXHOZ010000059.1"/>
</dbReference>
<dbReference type="SUPFAM" id="SSF55729">
    <property type="entry name" value="Acyl-CoA N-acyltransferases (Nat)"/>
    <property type="match status" value="1"/>
</dbReference>
<accession>A0AAW9H696</accession>
<dbReference type="AlphaFoldDB" id="A0AAW9H696"/>
<protein>
    <submittedName>
        <fullName evidence="1">GNAT family N-acetyltransferase</fullName>
    </submittedName>
</protein>
<evidence type="ECO:0000313" key="2">
    <source>
        <dbReference type="Proteomes" id="UP001269968"/>
    </source>
</evidence>
<name>A0AAW9H696_9GAMM</name>
<dbReference type="Gene3D" id="3.40.630.30">
    <property type="match status" value="1"/>
</dbReference>
<proteinExistence type="predicted"/>
<evidence type="ECO:0000313" key="1">
    <source>
        <dbReference type="EMBL" id="MDY4379085.1"/>
    </source>
</evidence>
<gene>
    <name evidence="1" type="ORF">SOV92_14835</name>
</gene>